<feature type="transmembrane region" description="Helical" evidence="1">
    <location>
        <begin position="99"/>
        <end position="118"/>
    </location>
</feature>
<dbReference type="PANTHER" id="PTHR31303">
    <property type="entry name" value="CTP-DEPENDENT DIACYLGLYCEROL KINASE 1"/>
    <property type="match status" value="1"/>
</dbReference>
<dbReference type="InterPro" id="IPR037997">
    <property type="entry name" value="Dgk1-like"/>
</dbReference>
<gene>
    <name evidence="2" type="ORF">AMORRO_LOCUS941</name>
</gene>
<feature type="transmembrane region" description="Helical" evidence="1">
    <location>
        <begin position="70"/>
        <end position="87"/>
    </location>
</feature>
<feature type="transmembrane region" description="Helical" evidence="1">
    <location>
        <begin position="130"/>
        <end position="150"/>
    </location>
</feature>
<dbReference type="PANTHER" id="PTHR31303:SF1">
    <property type="entry name" value="CTP-DEPENDENT DIACYLGLYCEROL KINASE 1"/>
    <property type="match status" value="1"/>
</dbReference>
<name>A0A9N8YTN6_9GLOM</name>
<keyword evidence="1" id="KW-0812">Transmembrane</keyword>
<evidence type="ECO:0000256" key="1">
    <source>
        <dbReference type="SAM" id="Phobius"/>
    </source>
</evidence>
<protein>
    <submittedName>
        <fullName evidence="2">15876_t:CDS:1</fullName>
    </submittedName>
</protein>
<dbReference type="GO" id="GO:0004143">
    <property type="term" value="F:ATP-dependent diacylglycerol kinase activity"/>
    <property type="evidence" value="ECO:0007669"/>
    <property type="project" value="InterPro"/>
</dbReference>
<organism evidence="2 3">
    <name type="scientific">Acaulospora morrowiae</name>
    <dbReference type="NCBI Taxonomy" id="94023"/>
    <lineage>
        <taxon>Eukaryota</taxon>
        <taxon>Fungi</taxon>
        <taxon>Fungi incertae sedis</taxon>
        <taxon>Mucoromycota</taxon>
        <taxon>Glomeromycotina</taxon>
        <taxon>Glomeromycetes</taxon>
        <taxon>Diversisporales</taxon>
        <taxon>Acaulosporaceae</taxon>
        <taxon>Acaulospora</taxon>
    </lineage>
</organism>
<keyword evidence="1" id="KW-1133">Transmembrane helix</keyword>
<comment type="caution">
    <text evidence="2">The sequence shown here is derived from an EMBL/GenBank/DDBJ whole genome shotgun (WGS) entry which is preliminary data.</text>
</comment>
<keyword evidence="3" id="KW-1185">Reference proteome</keyword>
<sequence>MGLLSLPSLTSETLKVIVFTYTYITTILLFGEILSKKCDLPLYITRKIIHTLAGTWMFISLYLFEQWEYLVLTCVSFIVFNFIFLQLKIFRSMDPREGATLGTVYFPISCAFLIGYFHEGWENGFPRGREYLAIAGIMAMTFGDASASVIGKTYGRRGYQVIGTSHEKRTYEGSLAFFIFTLLSVSFFWSLMSPPELDSKWNYFWGSLISASVGTFLESISPMGTDNLTVPVGVSFILSILGF</sequence>
<feature type="transmembrane region" description="Helical" evidence="1">
    <location>
        <begin position="47"/>
        <end position="64"/>
    </location>
</feature>
<feature type="transmembrane region" description="Helical" evidence="1">
    <location>
        <begin position="16"/>
        <end position="35"/>
    </location>
</feature>
<dbReference type="EMBL" id="CAJVPV010000333">
    <property type="protein sequence ID" value="CAG8451919.1"/>
    <property type="molecule type" value="Genomic_DNA"/>
</dbReference>
<evidence type="ECO:0000313" key="2">
    <source>
        <dbReference type="EMBL" id="CAG8451919.1"/>
    </source>
</evidence>
<dbReference type="OrthoDB" id="377083at2759"/>
<accession>A0A9N8YTN6</accession>
<keyword evidence="1" id="KW-0472">Membrane</keyword>
<dbReference type="Proteomes" id="UP000789342">
    <property type="component" value="Unassembled WGS sequence"/>
</dbReference>
<dbReference type="AlphaFoldDB" id="A0A9N8YTN6"/>
<proteinExistence type="predicted"/>
<evidence type="ECO:0000313" key="3">
    <source>
        <dbReference type="Proteomes" id="UP000789342"/>
    </source>
</evidence>
<reference evidence="2" key="1">
    <citation type="submission" date="2021-06" db="EMBL/GenBank/DDBJ databases">
        <authorList>
            <person name="Kallberg Y."/>
            <person name="Tangrot J."/>
            <person name="Rosling A."/>
        </authorList>
    </citation>
    <scope>NUCLEOTIDE SEQUENCE</scope>
    <source>
        <strain evidence="2">CL551</strain>
    </source>
</reference>
<feature type="transmembrane region" description="Helical" evidence="1">
    <location>
        <begin position="171"/>
        <end position="191"/>
    </location>
</feature>